<dbReference type="SUPFAM" id="SSF51215">
    <property type="entry name" value="Regulatory protein AraC"/>
    <property type="match status" value="1"/>
</dbReference>
<dbReference type="GO" id="GO:0003700">
    <property type="term" value="F:DNA-binding transcription factor activity"/>
    <property type="evidence" value="ECO:0007669"/>
    <property type="project" value="InterPro"/>
</dbReference>
<dbReference type="Gene3D" id="1.10.10.60">
    <property type="entry name" value="Homeodomain-like"/>
    <property type="match status" value="2"/>
</dbReference>
<evidence type="ECO:0000313" key="6">
    <source>
        <dbReference type="Proteomes" id="UP000194606"/>
    </source>
</evidence>
<name>A0A252CG58_9LACT</name>
<dbReference type="InterPro" id="IPR014710">
    <property type="entry name" value="RmlC-like_jellyroll"/>
</dbReference>
<feature type="domain" description="HTH araC/xylS-type" evidence="4">
    <location>
        <begin position="190"/>
        <end position="291"/>
    </location>
</feature>
<dbReference type="Pfam" id="PF02311">
    <property type="entry name" value="AraC_binding"/>
    <property type="match status" value="1"/>
</dbReference>
<keyword evidence="1" id="KW-0805">Transcription regulation</keyword>
<sequence>MHPTPNWLKTIPKLPEFNDNIKLFGGHKQKVAAGWSVDWERHFAFEILFIIEGIQHTELSTHHFDFKEGDILLFPPGLLHRNSCHLGDGLSYFCVHFDIDNPELQRKLITNCSILLNKDNAAHIQIRKTLQEYIKILDKPEFSLQDKFTIEKLLLELIIHLISYSDCESSQQSGDNHLILAKMIAETIKSNFVKYTHQPVDEGRKLLSLSHVARSLNISDSTMLKTFKKMYFISPKQFLNQLKFNEAKYLLNQPEMSIQEIAECIGYQDVSHFSRQFKNWYGKSPSEYRKRAHTAS</sequence>
<dbReference type="PROSITE" id="PS01124">
    <property type="entry name" value="HTH_ARAC_FAMILY_2"/>
    <property type="match status" value="1"/>
</dbReference>
<dbReference type="AlphaFoldDB" id="A0A252CG58"/>
<evidence type="ECO:0000256" key="3">
    <source>
        <dbReference type="ARBA" id="ARBA00023163"/>
    </source>
</evidence>
<dbReference type="InterPro" id="IPR020449">
    <property type="entry name" value="Tscrpt_reg_AraC-type_HTH"/>
</dbReference>
<dbReference type="InterPro" id="IPR009057">
    <property type="entry name" value="Homeodomain-like_sf"/>
</dbReference>
<proteinExistence type="predicted"/>
<dbReference type="InterPro" id="IPR003313">
    <property type="entry name" value="AraC-bd"/>
</dbReference>
<dbReference type="PANTHER" id="PTHR43280:SF28">
    <property type="entry name" value="HTH-TYPE TRANSCRIPTIONAL ACTIVATOR RHAS"/>
    <property type="match status" value="1"/>
</dbReference>
<dbReference type="SMART" id="SM00342">
    <property type="entry name" value="HTH_ARAC"/>
    <property type="match status" value="1"/>
</dbReference>
<dbReference type="RefSeq" id="WP_086582106.1">
    <property type="nucleotide sequence ID" value="NZ_MUIZ01000001.1"/>
</dbReference>
<dbReference type="Proteomes" id="UP000194606">
    <property type="component" value="Unassembled WGS sequence"/>
</dbReference>
<organism evidence="5 6">
    <name type="scientific">Lactococcus petauri</name>
    <dbReference type="NCBI Taxonomy" id="1940789"/>
    <lineage>
        <taxon>Bacteria</taxon>
        <taxon>Bacillati</taxon>
        <taxon>Bacillota</taxon>
        <taxon>Bacilli</taxon>
        <taxon>Lactobacillales</taxon>
        <taxon>Streptococcaceae</taxon>
        <taxon>Lactococcus</taxon>
    </lineage>
</organism>
<gene>
    <name evidence="5" type="ORF">BZZ03_01030</name>
</gene>
<comment type="caution">
    <text evidence="5">The sequence shown here is derived from an EMBL/GenBank/DDBJ whole genome shotgun (WGS) entry which is preliminary data.</text>
</comment>
<accession>A0A252CG58</accession>
<dbReference type="GO" id="GO:0043565">
    <property type="term" value="F:sequence-specific DNA binding"/>
    <property type="evidence" value="ECO:0007669"/>
    <property type="project" value="InterPro"/>
</dbReference>
<protein>
    <submittedName>
        <fullName evidence="5">AraC family transcriptional regulator</fullName>
    </submittedName>
</protein>
<dbReference type="PRINTS" id="PR00032">
    <property type="entry name" value="HTHARAC"/>
</dbReference>
<dbReference type="Pfam" id="PF12833">
    <property type="entry name" value="HTH_18"/>
    <property type="match status" value="1"/>
</dbReference>
<evidence type="ECO:0000313" key="5">
    <source>
        <dbReference type="EMBL" id="OUK05329.1"/>
    </source>
</evidence>
<dbReference type="CDD" id="cd02208">
    <property type="entry name" value="cupin_RmlC-like"/>
    <property type="match status" value="1"/>
</dbReference>
<dbReference type="InterPro" id="IPR037923">
    <property type="entry name" value="HTH-like"/>
</dbReference>
<dbReference type="InterPro" id="IPR018060">
    <property type="entry name" value="HTH_AraC"/>
</dbReference>
<reference evidence="5 6" key="1">
    <citation type="submission" date="2017-02" db="EMBL/GenBank/DDBJ databases">
        <authorList>
            <person name="Peterson S.W."/>
        </authorList>
    </citation>
    <scope>NUCLEOTIDE SEQUENCE [LARGE SCALE GENOMIC DNA]</scope>
    <source>
        <strain evidence="5">159469</strain>
    </source>
</reference>
<evidence type="ECO:0000259" key="4">
    <source>
        <dbReference type="PROSITE" id="PS01124"/>
    </source>
</evidence>
<keyword evidence="3" id="KW-0804">Transcription</keyword>
<evidence type="ECO:0000256" key="2">
    <source>
        <dbReference type="ARBA" id="ARBA00023125"/>
    </source>
</evidence>
<evidence type="ECO:0000256" key="1">
    <source>
        <dbReference type="ARBA" id="ARBA00023015"/>
    </source>
</evidence>
<dbReference type="Gene3D" id="2.60.120.10">
    <property type="entry name" value="Jelly Rolls"/>
    <property type="match status" value="1"/>
</dbReference>
<keyword evidence="2" id="KW-0238">DNA-binding</keyword>
<dbReference type="SUPFAM" id="SSF46689">
    <property type="entry name" value="Homeodomain-like"/>
    <property type="match status" value="1"/>
</dbReference>
<dbReference type="EMBL" id="MUIZ01000001">
    <property type="protein sequence ID" value="OUK05329.1"/>
    <property type="molecule type" value="Genomic_DNA"/>
</dbReference>
<dbReference type="PANTHER" id="PTHR43280">
    <property type="entry name" value="ARAC-FAMILY TRANSCRIPTIONAL REGULATOR"/>
    <property type="match status" value="1"/>
</dbReference>